<evidence type="ECO:0000256" key="2">
    <source>
        <dbReference type="ARBA" id="ARBA00022630"/>
    </source>
</evidence>
<comment type="similarity">
    <text evidence="1 5">Belongs to the flavin oxidoreductase frp family.</text>
</comment>
<dbReference type="InterPro" id="IPR000415">
    <property type="entry name" value="Nitroreductase-like"/>
</dbReference>
<protein>
    <submittedName>
        <fullName evidence="7">Nitroreductase</fullName>
    </submittedName>
</protein>
<dbReference type="Gene3D" id="3.40.109.10">
    <property type="entry name" value="NADH Oxidase"/>
    <property type="match status" value="1"/>
</dbReference>
<name>A0A9W6GKC2_9FUSO</name>
<proteinExistence type="inferred from homology"/>
<dbReference type="PANTHER" id="PTHR43425">
    <property type="entry name" value="OXYGEN-INSENSITIVE NADPH NITROREDUCTASE"/>
    <property type="match status" value="1"/>
</dbReference>
<comment type="caution">
    <text evidence="7">The sequence shown here is derived from an EMBL/GenBank/DDBJ whole genome shotgun (WGS) entry which is preliminary data.</text>
</comment>
<evidence type="ECO:0000256" key="1">
    <source>
        <dbReference type="ARBA" id="ARBA00008366"/>
    </source>
</evidence>
<feature type="domain" description="Nitroreductase" evidence="6">
    <location>
        <begin position="9"/>
        <end position="172"/>
    </location>
</feature>
<evidence type="ECO:0000259" key="6">
    <source>
        <dbReference type="Pfam" id="PF00881"/>
    </source>
</evidence>
<dbReference type="GO" id="GO:0016491">
    <property type="term" value="F:oxidoreductase activity"/>
    <property type="evidence" value="ECO:0007669"/>
    <property type="project" value="UniProtKB-UniRule"/>
</dbReference>
<evidence type="ECO:0000256" key="5">
    <source>
        <dbReference type="PIRNR" id="PIRNR005426"/>
    </source>
</evidence>
<evidence type="ECO:0000313" key="8">
    <source>
        <dbReference type="Proteomes" id="UP001144471"/>
    </source>
</evidence>
<dbReference type="PANTHER" id="PTHR43425:SF2">
    <property type="entry name" value="OXYGEN-INSENSITIVE NADPH NITROREDUCTASE"/>
    <property type="match status" value="1"/>
</dbReference>
<dbReference type="SUPFAM" id="SSF55469">
    <property type="entry name" value="FMN-dependent nitroreductase-like"/>
    <property type="match status" value="1"/>
</dbReference>
<keyword evidence="2 5" id="KW-0285">Flavoprotein</keyword>
<keyword evidence="5" id="KW-0521">NADP</keyword>
<keyword evidence="8" id="KW-1185">Reference proteome</keyword>
<dbReference type="EMBL" id="BSDY01000005">
    <property type="protein sequence ID" value="GLI55888.1"/>
    <property type="molecule type" value="Genomic_DNA"/>
</dbReference>
<gene>
    <name evidence="7" type="ORF">PM10SUCC1_14020</name>
</gene>
<keyword evidence="3 5" id="KW-0288">FMN</keyword>
<keyword evidence="4 5" id="KW-0560">Oxidoreductase</keyword>
<dbReference type="AlphaFoldDB" id="A0A9W6GKC2"/>
<organism evidence="7 8">
    <name type="scientific">Propionigenium maris DSM 9537</name>
    <dbReference type="NCBI Taxonomy" id="1123000"/>
    <lineage>
        <taxon>Bacteria</taxon>
        <taxon>Fusobacteriati</taxon>
        <taxon>Fusobacteriota</taxon>
        <taxon>Fusobacteriia</taxon>
        <taxon>Fusobacteriales</taxon>
        <taxon>Fusobacteriaceae</taxon>
        <taxon>Propionigenium</taxon>
    </lineage>
</organism>
<reference evidence="7" key="1">
    <citation type="submission" date="2022-12" db="EMBL/GenBank/DDBJ databases">
        <title>Reference genome sequencing for broad-spectrum identification of bacterial and archaeal isolates by mass spectrometry.</title>
        <authorList>
            <person name="Sekiguchi Y."/>
            <person name="Tourlousse D.M."/>
        </authorList>
    </citation>
    <scope>NUCLEOTIDE SEQUENCE</scope>
    <source>
        <strain evidence="7">10succ1</strain>
    </source>
</reference>
<evidence type="ECO:0000256" key="3">
    <source>
        <dbReference type="ARBA" id="ARBA00022643"/>
    </source>
</evidence>
<accession>A0A9W6GKC2</accession>
<dbReference type="InterPro" id="IPR016446">
    <property type="entry name" value="Flavin_OxRdtase_Frp"/>
</dbReference>
<evidence type="ECO:0000313" key="7">
    <source>
        <dbReference type="EMBL" id="GLI55888.1"/>
    </source>
</evidence>
<dbReference type="RefSeq" id="WP_281834681.1">
    <property type="nucleotide sequence ID" value="NZ_BSDY01000005.1"/>
</dbReference>
<dbReference type="PIRSF" id="PIRSF005426">
    <property type="entry name" value="Frp"/>
    <property type="match status" value="1"/>
</dbReference>
<dbReference type="Pfam" id="PF00881">
    <property type="entry name" value="Nitroreductase"/>
    <property type="match status" value="1"/>
</dbReference>
<dbReference type="InterPro" id="IPR029479">
    <property type="entry name" value="Nitroreductase"/>
</dbReference>
<dbReference type="Proteomes" id="UP001144471">
    <property type="component" value="Unassembled WGS sequence"/>
</dbReference>
<evidence type="ECO:0000256" key="4">
    <source>
        <dbReference type="ARBA" id="ARBA00023002"/>
    </source>
</evidence>
<sequence>MNEVIELLMERKSIRAYEEREIPQEIRERILESAIRAPTAGNMVLYSILEVEDQGIKDRLVETCDNQPMIARAPLVLIFLADFRKWMDYFEVCDVRVINEMKGIEGYKPGAGDFMLCVSDALIAAQNAVVAAESMGVGSCYIGDIMENYEIHRELFDLPDYTFPVGLLCFGYPTESQLRRPLTTRFPRESVVFKDRYRRLDRKEFHRMYSEMDERVFKGKYLEGCNNIGQHYYKRKVTSDFMAEMNRSVATAIKLWCGEPQY</sequence>